<feature type="transmembrane region" description="Helical" evidence="8">
    <location>
        <begin position="303"/>
        <end position="321"/>
    </location>
</feature>
<evidence type="ECO:0000256" key="3">
    <source>
        <dbReference type="ARBA" id="ARBA00022448"/>
    </source>
</evidence>
<proteinExistence type="inferred from homology"/>
<keyword evidence="10" id="KW-1185">Reference proteome</keyword>
<feature type="transmembrane region" description="Helical" evidence="8">
    <location>
        <begin position="142"/>
        <end position="161"/>
    </location>
</feature>
<evidence type="ECO:0000313" key="10">
    <source>
        <dbReference type="Proteomes" id="UP000683139"/>
    </source>
</evidence>
<dbReference type="EMBL" id="BOSE01000011">
    <property type="protein sequence ID" value="GIP18987.1"/>
    <property type="molecule type" value="Genomic_DNA"/>
</dbReference>
<dbReference type="InterPro" id="IPR004761">
    <property type="entry name" value="Spore_GerAB"/>
</dbReference>
<feature type="transmembrane region" description="Helical" evidence="8">
    <location>
        <begin position="85"/>
        <end position="104"/>
    </location>
</feature>
<evidence type="ECO:0000256" key="7">
    <source>
        <dbReference type="ARBA" id="ARBA00023136"/>
    </source>
</evidence>
<evidence type="ECO:0000313" key="9">
    <source>
        <dbReference type="EMBL" id="GIP18987.1"/>
    </source>
</evidence>
<evidence type="ECO:0000256" key="5">
    <source>
        <dbReference type="ARBA" id="ARBA00022692"/>
    </source>
</evidence>
<organism evidence="9 10">
    <name type="scientific">Paenibacillus montaniterrae</name>
    <dbReference type="NCBI Taxonomy" id="429341"/>
    <lineage>
        <taxon>Bacteria</taxon>
        <taxon>Bacillati</taxon>
        <taxon>Bacillota</taxon>
        <taxon>Bacilli</taxon>
        <taxon>Bacillales</taxon>
        <taxon>Paenibacillaceae</taxon>
        <taxon>Paenibacillus</taxon>
    </lineage>
</organism>
<comment type="subcellular location">
    <subcellularLocation>
        <location evidence="1">Membrane</location>
        <topology evidence="1">Multi-pass membrane protein</topology>
    </subcellularLocation>
</comment>
<reference evidence="9" key="1">
    <citation type="submission" date="2021-03" db="EMBL/GenBank/DDBJ databases">
        <title>Antimicrobial resistance genes in bacteria isolated from Japanese honey, and their potential for conferring macrolide and lincosamide resistance in the American foulbrood pathogen Paenibacillus larvae.</title>
        <authorList>
            <person name="Okamoto M."/>
            <person name="Kumagai M."/>
            <person name="Kanamori H."/>
            <person name="Takamatsu D."/>
        </authorList>
    </citation>
    <scope>NUCLEOTIDE SEQUENCE</scope>
    <source>
        <strain evidence="9">J40TS1</strain>
    </source>
</reference>
<gene>
    <name evidence="9" type="ORF">J40TS1_46290</name>
</gene>
<feature type="transmembrane region" description="Helical" evidence="8">
    <location>
        <begin position="116"/>
        <end position="135"/>
    </location>
</feature>
<dbReference type="NCBIfam" id="TIGR00912">
    <property type="entry name" value="2A0309"/>
    <property type="match status" value="1"/>
</dbReference>
<feature type="transmembrane region" description="Helical" evidence="8">
    <location>
        <begin position="333"/>
        <end position="356"/>
    </location>
</feature>
<dbReference type="GO" id="GO:0016020">
    <property type="term" value="C:membrane"/>
    <property type="evidence" value="ECO:0007669"/>
    <property type="project" value="UniProtKB-SubCell"/>
</dbReference>
<dbReference type="AlphaFoldDB" id="A0A919YTN8"/>
<feature type="transmembrane region" description="Helical" evidence="8">
    <location>
        <begin position="181"/>
        <end position="205"/>
    </location>
</feature>
<keyword evidence="3" id="KW-0813">Transport</keyword>
<dbReference type="GO" id="GO:0009847">
    <property type="term" value="P:spore germination"/>
    <property type="evidence" value="ECO:0007669"/>
    <property type="project" value="InterPro"/>
</dbReference>
<evidence type="ECO:0000256" key="2">
    <source>
        <dbReference type="ARBA" id="ARBA00007998"/>
    </source>
</evidence>
<evidence type="ECO:0000256" key="6">
    <source>
        <dbReference type="ARBA" id="ARBA00022989"/>
    </source>
</evidence>
<protein>
    <submittedName>
        <fullName evidence="9">Uncharacterized protein</fullName>
    </submittedName>
</protein>
<feature type="transmembrane region" description="Helical" evidence="8">
    <location>
        <begin position="12"/>
        <end position="36"/>
    </location>
</feature>
<dbReference type="PANTHER" id="PTHR34975:SF2">
    <property type="entry name" value="SPORE GERMINATION PROTEIN A2"/>
    <property type="match status" value="1"/>
</dbReference>
<keyword evidence="6 8" id="KW-1133">Transmembrane helix</keyword>
<evidence type="ECO:0000256" key="8">
    <source>
        <dbReference type="SAM" id="Phobius"/>
    </source>
</evidence>
<keyword evidence="5 8" id="KW-0812">Transmembrane</keyword>
<dbReference type="Pfam" id="PF03845">
    <property type="entry name" value="Spore_permease"/>
    <property type="match status" value="1"/>
</dbReference>
<sequence length="365" mass="41725">MDTQRGNISLWLAIASIILSTGLMSHVMAIPVILNVAGRDSWVSVLIAAPFFLAWCFIFFNMVNQLKHESVIDWLYRHWGKYITFGLKLILAAILFFNALYTIIDTMMWTVSTYLQQTPILVVSLCMLLLCFAMAYYGLQSIAIVSAVLLPVVIFLGYFVSTSNMKYKEISLLFPIFDNGYWPALSGAFYVLSALFDIWVFLLFAHHVKSKFTKLQIVIFAAFFIMIVLGPITGAITEFGPTEALKQRHTTFDQWKILSLGQLMQHVDFLSIYQWLSGSITRTALCMYLMVDVFQFKKNKPRLVLLSILSVIILGMLLLKWREDIKIYILQNIYFPALIVFVLVLTIAISLTQLIVNRKESISNE</sequence>
<name>A0A919YTN8_9BACL</name>
<dbReference type="Proteomes" id="UP000683139">
    <property type="component" value="Unassembled WGS sequence"/>
</dbReference>
<dbReference type="RefSeq" id="WP_213519640.1">
    <property type="nucleotide sequence ID" value="NZ_BOSE01000011.1"/>
</dbReference>
<dbReference type="PANTHER" id="PTHR34975">
    <property type="entry name" value="SPORE GERMINATION PROTEIN A2"/>
    <property type="match status" value="1"/>
</dbReference>
<keyword evidence="7 8" id="KW-0472">Membrane</keyword>
<evidence type="ECO:0000256" key="4">
    <source>
        <dbReference type="ARBA" id="ARBA00022544"/>
    </source>
</evidence>
<evidence type="ECO:0000256" key="1">
    <source>
        <dbReference type="ARBA" id="ARBA00004141"/>
    </source>
</evidence>
<keyword evidence="4" id="KW-0309">Germination</keyword>
<accession>A0A919YTN8</accession>
<comment type="similarity">
    <text evidence="2">Belongs to the amino acid-polyamine-organocation (APC) superfamily. Spore germination protein (SGP) (TC 2.A.3.9) family.</text>
</comment>
<feature type="transmembrane region" description="Helical" evidence="8">
    <location>
        <begin position="42"/>
        <end position="64"/>
    </location>
</feature>
<feature type="transmembrane region" description="Helical" evidence="8">
    <location>
        <begin position="272"/>
        <end position="291"/>
    </location>
</feature>
<comment type="caution">
    <text evidence="9">The sequence shown here is derived from an EMBL/GenBank/DDBJ whole genome shotgun (WGS) entry which is preliminary data.</text>
</comment>
<feature type="transmembrane region" description="Helical" evidence="8">
    <location>
        <begin position="217"/>
        <end position="236"/>
    </location>
</feature>